<dbReference type="GO" id="GO:0016787">
    <property type="term" value="F:hydrolase activity"/>
    <property type="evidence" value="ECO:0007669"/>
    <property type="project" value="UniProtKB-KW"/>
</dbReference>
<feature type="domain" description="AB hydrolase-1" evidence="1">
    <location>
        <begin position="56"/>
        <end position="297"/>
    </location>
</feature>
<dbReference type="PRINTS" id="PR00111">
    <property type="entry name" value="ABHYDROLASE"/>
</dbReference>
<dbReference type="InterPro" id="IPR029058">
    <property type="entry name" value="AB_hydrolase_fold"/>
</dbReference>
<dbReference type="Gene3D" id="3.40.50.1820">
    <property type="entry name" value="alpha/beta hydrolase"/>
    <property type="match status" value="1"/>
</dbReference>
<protein>
    <submittedName>
        <fullName evidence="2">Alpha/beta hydrolase</fullName>
    </submittedName>
</protein>
<keyword evidence="3" id="KW-1185">Reference proteome</keyword>
<proteinExistence type="predicted"/>
<keyword evidence="2" id="KW-0378">Hydrolase</keyword>
<evidence type="ECO:0000313" key="2">
    <source>
        <dbReference type="EMBL" id="MBL3689350.1"/>
    </source>
</evidence>
<gene>
    <name evidence="2" type="ORF">D3226_05160</name>
</gene>
<organism evidence="2 3">
    <name type="scientific">Leucobacter chromiireducens subsp. chromiireducens</name>
    <dbReference type="NCBI Taxonomy" id="660067"/>
    <lineage>
        <taxon>Bacteria</taxon>
        <taxon>Bacillati</taxon>
        <taxon>Actinomycetota</taxon>
        <taxon>Actinomycetes</taxon>
        <taxon>Micrococcales</taxon>
        <taxon>Microbacteriaceae</taxon>
        <taxon>Leucobacter</taxon>
    </lineage>
</organism>
<reference evidence="2 3" key="1">
    <citation type="submission" date="2018-09" db="EMBL/GenBank/DDBJ databases">
        <title>Comparative genomics of Leucobacter spp.</title>
        <authorList>
            <person name="Reis A.C."/>
            <person name="Kolvenbach B.A."/>
            <person name="Corvini P.F.X."/>
            <person name="Nunes O.C."/>
        </authorList>
    </citation>
    <scope>NUCLEOTIDE SEQUENCE [LARGE SCALE GENOMIC DNA]</scope>
    <source>
        <strain evidence="2 3">L-1</strain>
    </source>
</reference>
<sequence length="315" mass="33278">MTTTAAQDPEFRFLPGDAARVGRTSALPTVARVSARVSEERTLSALSFDAPSPPELVALHGAGLNAHSFDPLFLALGVPALALDLPGHGRSDWRADGDYRPDHLAGDVEAALEQLAPAPVVLLGHSLGGLTAALVAAARPELVRALVIVDITPEVSPQRDAGSITEFIRGQRDFGSVEEIVDRAIAFGIGSDRTALTRGVTLNTRTRADGRLEWTHHLAHLPELMPGDPALEDPQPYAPIWASLQTVNVPILLVRASHGLISPALEAEWQEQLPDARVTTVSGPHNLHEAAPTELAAVVAPVLRESAAAAQSGPR</sequence>
<comment type="caution">
    <text evidence="2">The sequence shown here is derived from an EMBL/GenBank/DDBJ whole genome shotgun (WGS) entry which is preliminary data.</text>
</comment>
<dbReference type="PANTHER" id="PTHR43194:SF2">
    <property type="entry name" value="PEROXISOMAL MEMBRANE PROTEIN LPX1"/>
    <property type="match status" value="1"/>
</dbReference>
<evidence type="ECO:0000313" key="3">
    <source>
        <dbReference type="Proteomes" id="UP001646141"/>
    </source>
</evidence>
<dbReference type="Pfam" id="PF12697">
    <property type="entry name" value="Abhydrolase_6"/>
    <property type="match status" value="1"/>
</dbReference>
<dbReference type="PANTHER" id="PTHR43194">
    <property type="entry name" value="HYDROLASE ALPHA/BETA FOLD FAMILY"/>
    <property type="match status" value="1"/>
</dbReference>
<dbReference type="EMBL" id="QYAD01000001">
    <property type="protein sequence ID" value="MBL3689350.1"/>
    <property type="molecule type" value="Genomic_DNA"/>
</dbReference>
<accession>A0ABS1SN66</accession>
<dbReference type="InterPro" id="IPR050228">
    <property type="entry name" value="Carboxylesterase_BioH"/>
</dbReference>
<dbReference type="SUPFAM" id="SSF53474">
    <property type="entry name" value="alpha/beta-Hydrolases"/>
    <property type="match status" value="1"/>
</dbReference>
<evidence type="ECO:0000259" key="1">
    <source>
        <dbReference type="Pfam" id="PF12697"/>
    </source>
</evidence>
<dbReference type="InterPro" id="IPR000073">
    <property type="entry name" value="AB_hydrolase_1"/>
</dbReference>
<dbReference type="RefSeq" id="WP_202381288.1">
    <property type="nucleotide sequence ID" value="NZ_BAAAMA010000004.1"/>
</dbReference>
<dbReference type="Proteomes" id="UP001646141">
    <property type="component" value="Unassembled WGS sequence"/>
</dbReference>
<name>A0ABS1SN66_9MICO</name>